<dbReference type="FunFam" id="2.60.40.10:FF:001231">
    <property type="entry name" value="Immunoglobulin-like and fibronectin type III domain containing 1"/>
    <property type="match status" value="1"/>
</dbReference>
<reference evidence="7" key="1">
    <citation type="submission" date="2021-04" db="EMBL/GenBank/DDBJ databases">
        <authorList>
            <consortium name="Wellcome Sanger Institute Data Sharing"/>
        </authorList>
    </citation>
    <scope>NUCLEOTIDE SEQUENCE [LARGE SCALE GENOMIC DNA]</scope>
</reference>
<gene>
    <name evidence="7" type="primary">LOC115583045</name>
</gene>
<sequence length="558" mass="63448">MFKIRKAKDDEPTAPGQGKKRSRVPGVMITQYVEELPEGMTTPDFTRKPIAITIQEGKMVIFRAVITGIPAPTVTWMRNNGEIDEEKFKIIFDASSGEHQLQMPAVTVDHADTYKCYARNEYGKAVVTAALNVIEVGFKKNRALQESRTAIRDTPEDFKKALKHKVDMEHKEEKKPEIDDKFWELLLSADKKDYESICAQYGVTDFRRMLKKLSEKKVEREQEQERVVERLCNLKPIELKDDGLAEFELEMSLKDPTSKIFIYKDGIMIPFDAELEVKHGLKQVGKKFVFSINGVDPEDAGLYQVEVDGVKVFSTDFKLPEVEFMVKIQDVKAEEREDAVFECLVSQPLKKITWKGKNIPLEQGEKFDILVSEDMLIHTLVVKDCMPLDKGIYAAVAGNSSCNAWLIVEVDTDPNSRGKKKSFSLNLPTSKDCSFEVPPSFSVPLKTHNSPESYECYMSCAVTGNPRPHVTWYRNNVSLNTNTNYYITNTCGVCSMVILKVGPKDSGNYTVMAENNLGRVECSTNGAREHFDRKHPRSTINYMLILHPGMFIYWPIFP</sequence>
<proteinExistence type="predicted"/>
<protein>
    <submittedName>
        <fullName evidence="7">Immunoglobulin like and fibronectin type III domain containing 1, tandem duplicate 3</fullName>
    </submittedName>
</protein>
<dbReference type="AlphaFoldDB" id="A0A671YQR3"/>
<evidence type="ECO:0000256" key="4">
    <source>
        <dbReference type="ARBA" id="ARBA00023319"/>
    </source>
</evidence>
<accession>A0A671YQR3</accession>
<dbReference type="SUPFAM" id="SSF48726">
    <property type="entry name" value="Immunoglobulin"/>
    <property type="match status" value="3"/>
</dbReference>
<dbReference type="GO" id="GO:0045214">
    <property type="term" value="P:sarcomere organization"/>
    <property type="evidence" value="ECO:0007669"/>
    <property type="project" value="TreeGrafter"/>
</dbReference>
<dbReference type="InterPro" id="IPR003598">
    <property type="entry name" value="Ig_sub2"/>
</dbReference>
<evidence type="ECO:0000313" key="7">
    <source>
        <dbReference type="Ensembl" id="ENSSAUP00010065952.1"/>
    </source>
</evidence>
<dbReference type="InterPro" id="IPR050964">
    <property type="entry name" value="Striated_Muscle_Regulatory"/>
</dbReference>
<dbReference type="PROSITE" id="PS50835">
    <property type="entry name" value="IG_LIKE"/>
    <property type="match status" value="2"/>
</dbReference>
<feature type="region of interest" description="Disordered" evidence="5">
    <location>
        <begin position="1"/>
        <end position="23"/>
    </location>
</feature>
<comment type="subcellular location">
    <subcellularLocation>
        <location evidence="1">Cytoplasm</location>
    </subcellularLocation>
</comment>
<keyword evidence="3" id="KW-0677">Repeat</keyword>
<reference evidence="7" key="2">
    <citation type="submission" date="2025-08" db="UniProtKB">
        <authorList>
            <consortium name="Ensembl"/>
        </authorList>
    </citation>
    <scope>IDENTIFICATION</scope>
</reference>
<evidence type="ECO:0000313" key="8">
    <source>
        <dbReference type="Proteomes" id="UP000472265"/>
    </source>
</evidence>
<dbReference type="InterPro" id="IPR007110">
    <property type="entry name" value="Ig-like_dom"/>
</dbReference>
<evidence type="ECO:0000256" key="3">
    <source>
        <dbReference type="ARBA" id="ARBA00022737"/>
    </source>
</evidence>
<dbReference type="PANTHER" id="PTHR13817">
    <property type="entry name" value="TITIN"/>
    <property type="match status" value="1"/>
</dbReference>
<keyword evidence="2" id="KW-0963">Cytoplasm</keyword>
<dbReference type="SMART" id="SM00409">
    <property type="entry name" value="IG"/>
    <property type="match status" value="3"/>
</dbReference>
<dbReference type="InterPro" id="IPR013098">
    <property type="entry name" value="Ig_I-set"/>
</dbReference>
<dbReference type="Pfam" id="PF18362">
    <property type="entry name" value="THB"/>
    <property type="match status" value="1"/>
</dbReference>
<evidence type="ECO:0000256" key="5">
    <source>
        <dbReference type="SAM" id="MobiDB-lite"/>
    </source>
</evidence>
<evidence type="ECO:0000259" key="6">
    <source>
        <dbReference type="PROSITE" id="PS50835"/>
    </source>
</evidence>
<dbReference type="Proteomes" id="UP000472265">
    <property type="component" value="Chromosome 6"/>
</dbReference>
<organism evidence="7 8">
    <name type="scientific">Sparus aurata</name>
    <name type="common">Gilthead sea bream</name>
    <dbReference type="NCBI Taxonomy" id="8175"/>
    <lineage>
        <taxon>Eukaryota</taxon>
        <taxon>Metazoa</taxon>
        <taxon>Chordata</taxon>
        <taxon>Craniata</taxon>
        <taxon>Vertebrata</taxon>
        <taxon>Euteleostomi</taxon>
        <taxon>Actinopterygii</taxon>
        <taxon>Neopterygii</taxon>
        <taxon>Teleostei</taxon>
        <taxon>Neoteleostei</taxon>
        <taxon>Acanthomorphata</taxon>
        <taxon>Eupercaria</taxon>
        <taxon>Spariformes</taxon>
        <taxon>Sparidae</taxon>
        <taxon>Sparus</taxon>
    </lineage>
</organism>
<dbReference type="InterPro" id="IPR013783">
    <property type="entry name" value="Ig-like_fold"/>
</dbReference>
<dbReference type="InterPro" id="IPR036179">
    <property type="entry name" value="Ig-like_dom_sf"/>
</dbReference>
<name>A0A671YQR3_SPAAU</name>
<evidence type="ECO:0000256" key="2">
    <source>
        <dbReference type="ARBA" id="ARBA00022490"/>
    </source>
</evidence>
<keyword evidence="4" id="KW-0393">Immunoglobulin domain</keyword>
<dbReference type="GeneTree" id="ENSGT00940000160123"/>
<dbReference type="InterPro" id="IPR003599">
    <property type="entry name" value="Ig_sub"/>
</dbReference>
<dbReference type="FunFam" id="2.60.40.10:FF:000425">
    <property type="entry name" value="Myosin light chain kinase"/>
    <property type="match status" value="1"/>
</dbReference>
<dbReference type="PANTHER" id="PTHR13817:SF180">
    <property type="entry name" value="IMMUNOGLOBULIN-LIKE AND FIBRONECTIN TYPE III DOMAIN-CONTAINING 1, TANDEM DUPLICATE 3-RELATED"/>
    <property type="match status" value="1"/>
</dbReference>
<evidence type="ECO:0000256" key="1">
    <source>
        <dbReference type="ARBA" id="ARBA00004496"/>
    </source>
</evidence>
<keyword evidence="8" id="KW-1185">Reference proteome</keyword>
<dbReference type="FunFam" id="2.60.40.10:FF:001097">
    <property type="entry name" value="Immunoglobulin-like and fibronectin type III domain-containing protein 1"/>
    <property type="match status" value="1"/>
</dbReference>
<dbReference type="Gene3D" id="2.60.40.10">
    <property type="entry name" value="Immunoglobulins"/>
    <property type="match status" value="4"/>
</dbReference>
<dbReference type="GO" id="GO:0031430">
    <property type="term" value="C:M band"/>
    <property type="evidence" value="ECO:0007669"/>
    <property type="project" value="TreeGrafter"/>
</dbReference>
<reference evidence="7" key="3">
    <citation type="submission" date="2025-09" db="UniProtKB">
        <authorList>
            <consortium name="Ensembl"/>
        </authorList>
    </citation>
    <scope>IDENTIFICATION</scope>
</reference>
<dbReference type="Pfam" id="PF07679">
    <property type="entry name" value="I-set"/>
    <property type="match status" value="3"/>
</dbReference>
<feature type="domain" description="Ig-like" evidence="6">
    <location>
        <begin position="43"/>
        <end position="132"/>
    </location>
</feature>
<dbReference type="SMART" id="SM00408">
    <property type="entry name" value="IGc2"/>
    <property type="match status" value="2"/>
</dbReference>
<dbReference type="Ensembl" id="ENSSAUT00010069072.1">
    <property type="protein sequence ID" value="ENSSAUP00010065952.1"/>
    <property type="gene ID" value="ENSSAUG00010026348.1"/>
</dbReference>
<feature type="domain" description="Ig-like" evidence="6">
    <location>
        <begin position="439"/>
        <end position="516"/>
    </location>
</feature>
<dbReference type="InterPro" id="IPR040849">
    <property type="entry name" value="MyBP-C_THB"/>
</dbReference>